<dbReference type="Proteomes" id="UP001642487">
    <property type="component" value="Chromosome 6"/>
</dbReference>
<evidence type="ECO:0000313" key="1">
    <source>
        <dbReference type="EMBL" id="CAK9323617.1"/>
    </source>
</evidence>
<gene>
    <name evidence="1" type="ORF">CITCOLO1_LOCUS15807</name>
</gene>
<reference evidence="1 2" key="1">
    <citation type="submission" date="2024-03" db="EMBL/GenBank/DDBJ databases">
        <authorList>
            <person name="Gkanogiannis A."/>
            <person name="Becerra Lopez-Lavalle L."/>
        </authorList>
    </citation>
    <scope>NUCLEOTIDE SEQUENCE [LARGE SCALE GENOMIC DNA]</scope>
</reference>
<accession>A0ABP0YZ10</accession>
<name>A0ABP0YZ10_9ROSI</name>
<sequence length="95" mass="10818">MSVLCSLQITDAALVEQCSSKPEEKVVLCPMGRVKPKPNQRLKELLGWASFKIRNRREPSSLARFHNCEIEEFLRQAWTIDRATTPPKSIHIGIS</sequence>
<protein>
    <submittedName>
        <fullName evidence="1">Uncharacterized protein</fullName>
    </submittedName>
</protein>
<evidence type="ECO:0000313" key="2">
    <source>
        <dbReference type="Proteomes" id="UP001642487"/>
    </source>
</evidence>
<dbReference type="EMBL" id="OZ021740">
    <property type="protein sequence ID" value="CAK9323617.1"/>
    <property type="molecule type" value="Genomic_DNA"/>
</dbReference>
<proteinExistence type="predicted"/>
<keyword evidence="2" id="KW-1185">Reference proteome</keyword>
<organism evidence="1 2">
    <name type="scientific">Citrullus colocynthis</name>
    <name type="common">colocynth</name>
    <dbReference type="NCBI Taxonomy" id="252529"/>
    <lineage>
        <taxon>Eukaryota</taxon>
        <taxon>Viridiplantae</taxon>
        <taxon>Streptophyta</taxon>
        <taxon>Embryophyta</taxon>
        <taxon>Tracheophyta</taxon>
        <taxon>Spermatophyta</taxon>
        <taxon>Magnoliopsida</taxon>
        <taxon>eudicotyledons</taxon>
        <taxon>Gunneridae</taxon>
        <taxon>Pentapetalae</taxon>
        <taxon>rosids</taxon>
        <taxon>fabids</taxon>
        <taxon>Cucurbitales</taxon>
        <taxon>Cucurbitaceae</taxon>
        <taxon>Benincaseae</taxon>
        <taxon>Citrullus</taxon>
    </lineage>
</organism>